<gene>
    <name evidence="2" type="ORF">EPA93_22515</name>
</gene>
<dbReference type="AlphaFoldDB" id="A0A4P6JTG8"/>
<feature type="transmembrane region" description="Helical" evidence="1">
    <location>
        <begin position="20"/>
        <end position="42"/>
    </location>
</feature>
<sequence length="147" mass="16547">MSQTISRYPSLRVGPLQLAIILLAIVTGLVHLYRGIAFNLFLASQQAIRAGARAPVLPYTSIPIPTLFILNFIGYIVLVTALYLPPLRQYQRIIRWVLIAYAAITIIAWILITHAHFDLVAYLDKPIELLLIVLLFIEGRRTQQAKG</sequence>
<keyword evidence="3" id="KW-1185">Reference proteome</keyword>
<name>A0A4P6JTG8_KTERU</name>
<organism evidence="2 3">
    <name type="scientific">Ktedonosporobacter rubrisoli</name>
    <dbReference type="NCBI Taxonomy" id="2509675"/>
    <lineage>
        <taxon>Bacteria</taxon>
        <taxon>Bacillati</taxon>
        <taxon>Chloroflexota</taxon>
        <taxon>Ktedonobacteria</taxon>
        <taxon>Ktedonobacterales</taxon>
        <taxon>Ktedonosporobacteraceae</taxon>
        <taxon>Ktedonosporobacter</taxon>
    </lineage>
</organism>
<evidence type="ECO:0000313" key="2">
    <source>
        <dbReference type="EMBL" id="QBD78615.1"/>
    </source>
</evidence>
<dbReference type="RefSeq" id="WP_129889668.1">
    <property type="nucleotide sequence ID" value="NZ_CP035758.1"/>
</dbReference>
<dbReference type="EMBL" id="CP035758">
    <property type="protein sequence ID" value="QBD78615.1"/>
    <property type="molecule type" value="Genomic_DNA"/>
</dbReference>
<dbReference type="Proteomes" id="UP000290365">
    <property type="component" value="Chromosome"/>
</dbReference>
<keyword evidence="1" id="KW-1133">Transmembrane helix</keyword>
<evidence type="ECO:0000313" key="3">
    <source>
        <dbReference type="Proteomes" id="UP000290365"/>
    </source>
</evidence>
<protein>
    <submittedName>
        <fullName evidence="2">Uncharacterized protein</fullName>
    </submittedName>
</protein>
<proteinExistence type="predicted"/>
<keyword evidence="1" id="KW-0472">Membrane</keyword>
<evidence type="ECO:0000256" key="1">
    <source>
        <dbReference type="SAM" id="Phobius"/>
    </source>
</evidence>
<reference evidence="2 3" key="1">
    <citation type="submission" date="2019-01" db="EMBL/GenBank/DDBJ databases">
        <title>Ktedonosporobacter rubrisoli SCAWS-G2.</title>
        <authorList>
            <person name="Huang Y."/>
            <person name="Yan B."/>
        </authorList>
    </citation>
    <scope>NUCLEOTIDE SEQUENCE [LARGE SCALE GENOMIC DNA]</scope>
    <source>
        <strain evidence="2 3">SCAWS-G2</strain>
    </source>
</reference>
<feature type="transmembrane region" description="Helical" evidence="1">
    <location>
        <begin position="96"/>
        <end position="113"/>
    </location>
</feature>
<feature type="transmembrane region" description="Helical" evidence="1">
    <location>
        <begin position="62"/>
        <end position="84"/>
    </location>
</feature>
<accession>A0A4P6JTG8</accession>
<dbReference type="KEGG" id="kbs:EPA93_22515"/>
<keyword evidence="1" id="KW-0812">Transmembrane</keyword>